<dbReference type="GeneID" id="93345513"/>
<reference evidence="3" key="2">
    <citation type="journal article" date="2010" name="J. Bacteriol.">
        <title>Genome sequence of the Fleming strain of Micrococcus luteus, a simple free-living actinobacterium.</title>
        <authorList>
            <person name="Young M."/>
            <person name="Artsatbanov V."/>
            <person name="Beller H.R."/>
            <person name="Chandra G."/>
            <person name="Chater K.F."/>
            <person name="Dover L.G."/>
            <person name="Goh E.B."/>
            <person name="Kahan T."/>
            <person name="Kaprelyants A.S."/>
            <person name="Kyrpides N."/>
            <person name="Lapidus A."/>
            <person name="Lowry S.R."/>
            <person name="Lykidis A."/>
            <person name="Mahillon J."/>
            <person name="Markowitz V."/>
            <person name="Mavromatis K."/>
            <person name="Mukamolova G.V."/>
            <person name="Oren A."/>
            <person name="Rokem J.S."/>
            <person name="Smith M.C."/>
            <person name="Young D.I."/>
            <person name="Greenblatt C.L."/>
        </authorList>
    </citation>
    <scope>NUCLEOTIDE SEQUENCE [LARGE SCALE GENOMIC DNA]</scope>
    <source>
        <strain evidence="3">ATCC 4698 / DSM 20030 / JCM 1464 / NBRC 3333 / NCIMB 9278 / NCTC 2665 / VKM Ac-2230</strain>
    </source>
</reference>
<dbReference type="EnsemblBacteria" id="ACS31702">
    <property type="protein sequence ID" value="ACS31702"/>
    <property type="gene ID" value="Mlut_22350"/>
</dbReference>
<accession>C5C7L4</accession>
<dbReference type="AlphaFoldDB" id="C5C7L4"/>
<evidence type="ECO:0000313" key="4">
    <source>
        <dbReference type="Proteomes" id="UP000248985"/>
    </source>
</evidence>
<keyword evidence="3" id="KW-1185">Reference proteome</keyword>
<name>C5C7L4_MICLC</name>
<reference evidence="1" key="1">
    <citation type="submission" date="2009-05" db="EMBL/GenBank/DDBJ databases">
        <title>Complete sequence of Micrococcus luteus NCTC 2665.</title>
        <authorList>
            <consortium name="US DOE Joint Genome Institute"/>
            <person name="Lucas S."/>
            <person name="Copeland A."/>
            <person name="Lapidus A."/>
            <person name="Glavina del Rio T."/>
            <person name="Dalin E."/>
            <person name="Tice H."/>
            <person name="Bruce D."/>
            <person name="Goodwin L."/>
            <person name="Pitluck S."/>
            <person name="Lowry S."/>
            <person name="Larimer F."/>
            <person name="Land M."/>
            <person name="Hauser L."/>
            <person name="Kyrpides N."/>
            <person name="Lykidis A."/>
            <person name="Young M."/>
            <person name="Greenblatt C."/>
        </authorList>
    </citation>
    <scope>NUCLEOTIDE SEQUENCE</scope>
    <source>
        <strain evidence="1">NCTC 2665</strain>
    </source>
</reference>
<organism evidence="1 3">
    <name type="scientific">Micrococcus luteus (strain ATCC 4698 / DSM 20030 / JCM 1464 / CCM 169 / CCUG 5858 / IAM 1056 / NBRC 3333 / NCIMB 9278 / NCTC 2665 / VKM Ac-2230)</name>
    <name type="common">Micrococcus lysodeikticus</name>
    <dbReference type="NCBI Taxonomy" id="465515"/>
    <lineage>
        <taxon>Bacteria</taxon>
        <taxon>Bacillati</taxon>
        <taxon>Actinomycetota</taxon>
        <taxon>Actinomycetes</taxon>
        <taxon>Micrococcales</taxon>
        <taxon>Micrococcaceae</taxon>
        <taxon>Micrococcus</taxon>
    </lineage>
</organism>
<proteinExistence type="predicted"/>
<reference evidence="2 4" key="3">
    <citation type="submission" date="2018-06" db="EMBL/GenBank/DDBJ databases">
        <authorList>
            <consortium name="Pathogen Informatics"/>
            <person name="Doyle S."/>
        </authorList>
    </citation>
    <scope>NUCLEOTIDE SEQUENCE [LARGE SCALE GENOMIC DNA]</scope>
    <source>
        <strain evidence="2 4">NCTC2665</strain>
    </source>
</reference>
<dbReference type="EMBL" id="LS483396">
    <property type="protein sequence ID" value="SQG48133.1"/>
    <property type="molecule type" value="Genomic_DNA"/>
</dbReference>
<protein>
    <submittedName>
        <fullName evidence="1">Uncharacterized protein</fullName>
    </submittedName>
</protein>
<dbReference type="RefSeq" id="WP_012751138.1">
    <property type="nucleotide sequence ID" value="NC_012803.1"/>
</dbReference>
<dbReference type="EMBL" id="CP001628">
    <property type="protein sequence ID" value="ACS31702.1"/>
    <property type="molecule type" value="Genomic_DNA"/>
</dbReference>
<sequence length="50" mass="5283">MRRLVADVHPEHTASQRVAQAIGLTPTDEVVDGEVRWAGSVDDDAGPVTG</sequence>
<dbReference type="Proteomes" id="UP000000738">
    <property type="component" value="Chromosome"/>
</dbReference>
<dbReference type="KEGG" id="mlu:Mlut_22350"/>
<dbReference type="Proteomes" id="UP000248985">
    <property type="component" value="Chromosome 1"/>
</dbReference>
<evidence type="ECO:0000313" key="3">
    <source>
        <dbReference type="Proteomes" id="UP000000738"/>
    </source>
</evidence>
<dbReference type="HOGENOM" id="CLU_3119854_0_0_11"/>
<gene>
    <name evidence="1" type="ordered locus">Mlut_22350</name>
    <name evidence="2" type="ORF">NCTC2665_00906</name>
</gene>
<dbReference type="STRING" id="465515.Mlut_22350"/>
<evidence type="ECO:0000313" key="1">
    <source>
        <dbReference type="EMBL" id="ACS31702.1"/>
    </source>
</evidence>
<evidence type="ECO:0000313" key="2">
    <source>
        <dbReference type="EMBL" id="SQG48133.1"/>
    </source>
</evidence>